<sequence length="264" mass="30607">MPVECDLRFPLLEREAFQHLDYRVMACAFASHRELGQHCTEEIYRNDLMGRLREEGIGPLHSEVLVWVRHHRFAKDYRLDLVVAQQCIYELKVARSIAPNHEGQILNYLLLTDCAHGKVLNFFPSSLESRFVNKSLTRQERSRFTLTQNRWQGGEELRKTMIDAVEDLGLFIETALYNQILVHHFGGAELAMQNQPIVRNTQVLGWQPFQMCGPDEAFRVTALPLRSMKAQQTSFLKMLALTKLKAFHWINMNGHSLHFTTLTV</sequence>
<dbReference type="EMBL" id="JACHIF010000001">
    <property type="protein sequence ID" value="MBB5036107.1"/>
    <property type="molecule type" value="Genomic_DNA"/>
</dbReference>
<dbReference type="Pfam" id="PF13366">
    <property type="entry name" value="PDDEXK_3"/>
    <property type="match status" value="1"/>
</dbReference>
<organism evidence="1 2">
    <name type="scientific">Prosthecobacter dejongeii</name>
    <dbReference type="NCBI Taxonomy" id="48465"/>
    <lineage>
        <taxon>Bacteria</taxon>
        <taxon>Pseudomonadati</taxon>
        <taxon>Verrucomicrobiota</taxon>
        <taxon>Verrucomicrobiia</taxon>
        <taxon>Verrucomicrobiales</taxon>
        <taxon>Verrucomicrobiaceae</taxon>
        <taxon>Prosthecobacter</taxon>
    </lineage>
</organism>
<protein>
    <submittedName>
        <fullName evidence="1">GxxExxY protein</fullName>
    </submittedName>
</protein>
<proteinExistence type="predicted"/>
<accession>A0A7W8DNA0</accession>
<dbReference type="InterPro" id="IPR026350">
    <property type="entry name" value="GxxExxY"/>
</dbReference>
<evidence type="ECO:0000313" key="1">
    <source>
        <dbReference type="EMBL" id="MBB5036107.1"/>
    </source>
</evidence>
<dbReference type="Proteomes" id="UP000534294">
    <property type="component" value="Unassembled WGS sequence"/>
</dbReference>
<evidence type="ECO:0000313" key="2">
    <source>
        <dbReference type="Proteomes" id="UP000534294"/>
    </source>
</evidence>
<dbReference type="RefSeq" id="WP_184204560.1">
    <property type="nucleotide sequence ID" value="NZ_JACHIF010000001.1"/>
</dbReference>
<name>A0A7W8DNA0_9BACT</name>
<comment type="caution">
    <text evidence="1">The sequence shown here is derived from an EMBL/GenBank/DDBJ whole genome shotgun (WGS) entry which is preliminary data.</text>
</comment>
<dbReference type="AlphaFoldDB" id="A0A7W8DNA0"/>
<dbReference type="NCBIfam" id="TIGR04256">
    <property type="entry name" value="GxxExxY"/>
    <property type="match status" value="1"/>
</dbReference>
<keyword evidence="2" id="KW-1185">Reference proteome</keyword>
<reference evidence="1 2" key="1">
    <citation type="submission" date="2020-08" db="EMBL/GenBank/DDBJ databases">
        <title>Genomic Encyclopedia of Type Strains, Phase IV (KMG-IV): sequencing the most valuable type-strain genomes for metagenomic binning, comparative biology and taxonomic classification.</title>
        <authorList>
            <person name="Goeker M."/>
        </authorList>
    </citation>
    <scope>NUCLEOTIDE SEQUENCE [LARGE SCALE GENOMIC DNA]</scope>
    <source>
        <strain evidence="1 2">DSM 12251</strain>
    </source>
</reference>
<gene>
    <name evidence="1" type="ORF">HNQ64_000341</name>
</gene>